<evidence type="ECO:0000313" key="13">
    <source>
        <dbReference type="Proteomes" id="UP000515123"/>
    </source>
</evidence>
<dbReference type="GeneID" id="109708656"/>
<dbReference type="CDD" id="cd09080">
    <property type="entry name" value="TDP2"/>
    <property type="match status" value="1"/>
</dbReference>
<reference evidence="13" key="1">
    <citation type="journal article" date="2015" name="Nat. Genet.">
        <title>The pineapple genome and the evolution of CAM photosynthesis.</title>
        <authorList>
            <person name="Ming R."/>
            <person name="VanBuren R."/>
            <person name="Wai C.M."/>
            <person name="Tang H."/>
            <person name="Schatz M.C."/>
            <person name="Bowers J.E."/>
            <person name="Lyons E."/>
            <person name="Wang M.L."/>
            <person name="Chen J."/>
            <person name="Biggers E."/>
            <person name="Zhang J."/>
            <person name="Huang L."/>
            <person name="Zhang L."/>
            <person name="Miao W."/>
            <person name="Zhang J."/>
            <person name="Ye Z."/>
            <person name="Miao C."/>
            <person name="Lin Z."/>
            <person name="Wang H."/>
            <person name="Zhou H."/>
            <person name="Yim W.C."/>
            <person name="Priest H.D."/>
            <person name="Zheng C."/>
            <person name="Woodhouse M."/>
            <person name="Edger P.P."/>
            <person name="Guyot R."/>
            <person name="Guo H.B."/>
            <person name="Guo H."/>
            <person name="Zheng G."/>
            <person name="Singh R."/>
            <person name="Sharma A."/>
            <person name="Min X."/>
            <person name="Zheng Y."/>
            <person name="Lee H."/>
            <person name="Gurtowski J."/>
            <person name="Sedlazeck F.J."/>
            <person name="Harkess A."/>
            <person name="McKain M.R."/>
            <person name="Liao Z."/>
            <person name="Fang J."/>
            <person name="Liu J."/>
            <person name="Zhang X."/>
            <person name="Zhang Q."/>
            <person name="Hu W."/>
            <person name="Qin Y."/>
            <person name="Wang K."/>
            <person name="Chen L.Y."/>
            <person name="Shirley N."/>
            <person name="Lin Y.R."/>
            <person name="Liu L.Y."/>
            <person name="Hernandez A.G."/>
            <person name="Wright C.L."/>
            <person name="Bulone V."/>
            <person name="Tuskan G.A."/>
            <person name="Heath K."/>
            <person name="Zee F."/>
            <person name="Moore P.H."/>
            <person name="Sunkar R."/>
            <person name="Leebens-Mack J.H."/>
            <person name="Mockler T."/>
            <person name="Bennetzen J.L."/>
            <person name="Freeling M."/>
            <person name="Sankoff D."/>
            <person name="Paterson A.H."/>
            <person name="Zhu X."/>
            <person name="Yang X."/>
            <person name="Smith J.A."/>
            <person name="Cushman J.C."/>
            <person name="Paull R.E."/>
            <person name="Yu Q."/>
        </authorList>
    </citation>
    <scope>NUCLEOTIDE SEQUENCE [LARGE SCALE GENOMIC DNA]</scope>
    <source>
        <strain evidence="13">cv. F153</strain>
    </source>
</reference>
<keyword evidence="5" id="KW-0479">Metal-binding</keyword>
<feature type="compositionally biased region" description="Polar residues" evidence="11">
    <location>
        <begin position="1"/>
        <end position="10"/>
    </location>
</feature>
<comment type="subcellular location">
    <subcellularLocation>
        <location evidence="3">Nucleus</location>
        <location evidence="3">PML body</location>
    </subcellularLocation>
</comment>
<keyword evidence="9" id="KW-0234">DNA repair</keyword>
<feature type="domain" description="Endonuclease/exonuclease/phosphatase" evidence="12">
    <location>
        <begin position="129"/>
        <end position="352"/>
    </location>
</feature>
<evidence type="ECO:0000259" key="12">
    <source>
        <dbReference type="Pfam" id="PF03372"/>
    </source>
</evidence>
<organism evidence="13 14">
    <name type="scientific">Ananas comosus</name>
    <name type="common">Pineapple</name>
    <name type="synonym">Ananas ananas</name>
    <dbReference type="NCBI Taxonomy" id="4615"/>
    <lineage>
        <taxon>Eukaryota</taxon>
        <taxon>Viridiplantae</taxon>
        <taxon>Streptophyta</taxon>
        <taxon>Embryophyta</taxon>
        <taxon>Tracheophyta</taxon>
        <taxon>Spermatophyta</taxon>
        <taxon>Magnoliopsida</taxon>
        <taxon>Liliopsida</taxon>
        <taxon>Poales</taxon>
        <taxon>Bromeliaceae</taxon>
        <taxon>Bromelioideae</taxon>
        <taxon>Ananas</taxon>
    </lineage>
</organism>
<keyword evidence="6" id="KW-0227">DNA damage</keyword>
<keyword evidence="13" id="KW-1185">Reference proteome</keyword>
<evidence type="ECO:0000256" key="2">
    <source>
        <dbReference type="ARBA" id="ARBA00001946"/>
    </source>
</evidence>
<dbReference type="GO" id="GO:0004518">
    <property type="term" value="F:nuclease activity"/>
    <property type="evidence" value="ECO:0007669"/>
    <property type="project" value="UniProtKB-KW"/>
</dbReference>
<dbReference type="InterPro" id="IPR036691">
    <property type="entry name" value="Endo/exonu/phosph_ase_sf"/>
</dbReference>
<dbReference type="GO" id="GO:0006302">
    <property type="term" value="P:double-strand break repair"/>
    <property type="evidence" value="ECO:0007669"/>
    <property type="project" value="TreeGrafter"/>
</dbReference>
<dbReference type="GO" id="GO:0005737">
    <property type="term" value="C:cytoplasm"/>
    <property type="evidence" value="ECO:0007669"/>
    <property type="project" value="TreeGrafter"/>
</dbReference>
<evidence type="ECO:0000256" key="5">
    <source>
        <dbReference type="ARBA" id="ARBA00022723"/>
    </source>
</evidence>
<evidence type="ECO:0000256" key="6">
    <source>
        <dbReference type="ARBA" id="ARBA00022763"/>
    </source>
</evidence>
<dbReference type="RefSeq" id="XP_020086061.1">
    <property type="nucleotide sequence ID" value="XM_020230472.1"/>
</dbReference>
<dbReference type="PANTHER" id="PTHR15822">
    <property type="entry name" value="TRAF AND TNF RECEPTOR-ASSOCIATED PROTEIN"/>
    <property type="match status" value="1"/>
</dbReference>
<comment type="cofactor">
    <cofactor evidence="1">
        <name>Mn(2+)</name>
        <dbReference type="ChEBI" id="CHEBI:29035"/>
    </cofactor>
</comment>
<dbReference type="AlphaFoldDB" id="A0A6P5EQS5"/>
<name>A0A6P5EQS5_ANACO</name>
<proteinExistence type="predicted"/>
<dbReference type="GO" id="GO:0003697">
    <property type="term" value="F:single-stranded DNA binding"/>
    <property type="evidence" value="ECO:0007669"/>
    <property type="project" value="TreeGrafter"/>
</dbReference>
<evidence type="ECO:0000256" key="1">
    <source>
        <dbReference type="ARBA" id="ARBA00001936"/>
    </source>
</evidence>
<dbReference type="Pfam" id="PF03372">
    <property type="entry name" value="Exo_endo_phos"/>
    <property type="match status" value="1"/>
</dbReference>
<accession>A0A6P5EQS5</accession>
<dbReference type="GO" id="GO:0046872">
    <property type="term" value="F:metal ion binding"/>
    <property type="evidence" value="ECO:0007669"/>
    <property type="project" value="UniProtKB-KW"/>
</dbReference>
<evidence type="ECO:0000256" key="9">
    <source>
        <dbReference type="ARBA" id="ARBA00023204"/>
    </source>
</evidence>
<dbReference type="InterPro" id="IPR051547">
    <property type="entry name" value="TDP2-like"/>
</dbReference>
<evidence type="ECO:0000256" key="4">
    <source>
        <dbReference type="ARBA" id="ARBA00022722"/>
    </source>
</evidence>
<evidence type="ECO:0000313" key="14">
    <source>
        <dbReference type="RefSeq" id="XP_020086061.1"/>
    </source>
</evidence>
<keyword evidence="10" id="KW-0539">Nucleus</keyword>
<keyword evidence="8" id="KW-0460">Magnesium</keyword>
<feature type="region of interest" description="Disordered" evidence="11">
    <location>
        <begin position="1"/>
        <end position="33"/>
    </location>
</feature>
<dbReference type="Gene3D" id="3.60.10.10">
    <property type="entry name" value="Endonuclease/exonuclease/phosphatase"/>
    <property type="match status" value="1"/>
</dbReference>
<reference evidence="14" key="2">
    <citation type="submission" date="2025-08" db="UniProtKB">
        <authorList>
            <consortium name="RefSeq"/>
        </authorList>
    </citation>
    <scope>IDENTIFICATION</scope>
    <source>
        <tissue evidence="14">Leaf</tissue>
    </source>
</reference>
<dbReference type="OrthoDB" id="652801at2759"/>
<evidence type="ECO:0000256" key="11">
    <source>
        <dbReference type="SAM" id="MobiDB-lite"/>
    </source>
</evidence>
<evidence type="ECO:0000256" key="3">
    <source>
        <dbReference type="ARBA" id="ARBA00004322"/>
    </source>
</evidence>
<dbReference type="InterPro" id="IPR005135">
    <property type="entry name" value="Endo/exonuclease/phosphatase"/>
</dbReference>
<dbReference type="SUPFAM" id="SSF56219">
    <property type="entry name" value="DNase I-like"/>
    <property type="match status" value="1"/>
</dbReference>
<protein>
    <submittedName>
        <fullName evidence="14">Tyrosyl-DNA phosphodiesterase 2-like isoform X3</fullName>
    </submittedName>
</protein>
<keyword evidence="7" id="KW-0378">Hydrolase</keyword>
<comment type="cofactor">
    <cofactor evidence="2">
        <name>Mg(2+)</name>
        <dbReference type="ChEBI" id="CHEBI:18420"/>
    </cofactor>
</comment>
<dbReference type="PANTHER" id="PTHR15822:SF4">
    <property type="entry name" value="TYROSYL-DNA PHOSPHODIESTERASE 2"/>
    <property type="match status" value="1"/>
</dbReference>
<keyword evidence="4" id="KW-0540">Nuclease</keyword>
<dbReference type="GO" id="GO:0070260">
    <property type="term" value="F:5'-tyrosyl-DNA phosphodiesterase activity"/>
    <property type="evidence" value="ECO:0007669"/>
    <property type="project" value="TreeGrafter"/>
</dbReference>
<dbReference type="Proteomes" id="UP000515123">
    <property type="component" value="Linkage group 4"/>
</dbReference>
<evidence type="ECO:0000256" key="10">
    <source>
        <dbReference type="ARBA" id="ARBA00023242"/>
    </source>
</evidence>
<sequence>MGNSASSSQLPAGADGRRGVARSSKSEEENDAASSSVAVRAAVKVGTAVARAVLMVCGACSSANSLRSEHPIEDDRHRRDMLGTAGTIGVEEIFGGGRKDIAALTVAEDRFYQLVKNYQKSAPRIITFMTYNVWKQEGKNLQERIKKIGSLVEKHSPDVIFFQEVTPNINRMFRTFGWWDDYNCSDSSENAIEGDFCIVLSKFPIKAKRCVSSIARKLPGCELNVGIGRRLYVANGHLKRPNRPGMHCEIRKTQAKEAVKLLNCSRNAVFGGDMNWDEHRDGQFPLPKRWVDAWTRLKPNNNGWTYDTKSNKSLKGRKLLQKRLDRFVCKLRDFTLKDIKIIGNDAEPPSDHYGLLLTICYK</sequence>
<evidence type="ECO:0000256" key="7">
    <source>
        <dbReference type="ARBA" id="ARBA00022801"/>
    </source>
</evidence>
<gene>
    <name evidence="14" type="primary">LOC109708656</name>
</gene>
<evidence type="ECO:0000256" key="8">
    <source>
        <dbReference type="ARBA" id="ARBA00022842"/>
    </source>
</evidence>